<evidence type="ECO:0000313" key="4">
    <source>
        <dbReference type="EMBL" id="AKU92271.1"/>
    </source>
</evidence>
<dbReference type="Pfam" id="PF12969">
    <property type="entry name" value="DUF3857"/>
    <property type="match status" value="1"/>
</dbReference>
<dbReference type="Proteomes" id="UP000055590">
    <property type="component" value="Chromosome"/>
</dbReference>
<protein>
    <submittedName>
        <fullName evidence="4">Cell division protein FtsK</fullName>
    </submittedName>
</protein>
<dbReference type="AlphaFoldDB" id="A0A0K1PFT3"/>
<dbReference type="EMBL" id="CP012332">
    <property type="protein sequence ID" value="AKU92271.1"/>
    <property type="molecule type" value="Genomic_DNA"/>
</dbReference>
<dbReference type="KEGG" id="vin:AKJ08_2658"/>
<accession>A0A0K1PFT3</accession>
<dbReference type="Gene3D" id="3.10.620.30">
    <property type="match status" value="1"/>
</dbReference>
<reference evidence="4 5" key="1">
    <citation type="submission" date="2015-08" db="EMBL/GenBank/DDBJ databases">
        <authorList>
            <person name="Babu N.S."/>
            <person name="Beckwith C.J."/>
            <person name="Beseler K.G."/>
            <person name="Brison A."/>
            <person name="Carone J.V."/>
            <person name="Caskin T.P."/>
            <person name="Diamond M."/>
            <person name="Durham M.E."/>
            <person name="Foxe J.M."/>
            <person name="Go M."/>
            <person name="Henderson B.A."/>
            <person name="Jones I.B."/>
            <person name="McGettigan J.A."/>
            <person name="Micheletti S.J."/>
            <person name="Nasrallah M.E."/>
            <person name="Ortiz D."/>
            <person name="Piller C.R."/>
            <person name="Privatt S.R."/>
            <person name="Schneider S.L."/>
            <person name="Sharp S."/>
            <person name="Smith T.C."/>
            <person name="Stanton J.D."/>
            <person name="Ullery H.E."/>
            <person name="Wilson R.J."/>
            <person name="Serrano M.G."/>
            <person name="Buck G."/>
            <person name="Lee V."/>
            <person name="Wang Y."/>
            <person name="Carvalho R."/>
            <person name="Voegtly L."/>
            <person name="Shi R."/>
            <person name="Duckworth R."/>
            <person name="Johnson A."/>
            <person name="Loviza R."/>
            <person name="Walstead R."/>
            <person name="Shah Z."/>
            <person name="Kiflezghi M."/>
            <person name="Wade K."/>
            <person name="Ball S.L."/>
            <person name="Bradley K.W."/>
            <person name="Asai D.J."/>
            <person name="Bowman C.A."/>
            <person name="Russell D.A."/>
            <person name="Pope W.H."/>
            <person name="Jacobs-Sera D."/>
            <person name="Hendrix R.W."/>
            <person name="Hatfull G.F."/>
        </authorList>
    </citation>
    <scope>NUCLEOTIDE SEQUENCE [LARGE SCALE GENOMIC DNA]</scope>
    <source>
        <strain evidence="4 5">DSM 27710</strain>
    </source>
</reference>
<feature type="domain" description="Transglutaminase-like" evidence="2">
    <location>
        <begin position="891"/>
        <end position="960"/>
    </location>
</feature>
<dbReference type="STRING" id="1391653.AKJ08_2658"/>
<feature type="domain" description="DUF3857" evidence="3">
    <location>
        <begin position="668"/>
        <end position="833"/>
    </location>
</feature>
<name>A0A0K1PFT3_9BACT</name>
<keyword evidence="5" id="KW-1185">Reference proteome</keyword>
<dbReference type="InterPro" id="IPR002931">
    <property type="entry name" value="Transglutaminase-like"/>
</dbReference>
<dbReference type="InterPro" id="IPR038765">
    <property type="entry name" value="Papain-like_cys_pep_sf"/>
</dbReference>
<dbReference type="SMART" id="SM00028">
    <property type="entry name" value="TPR"/>
    <property type="match status" value="3"/>
</dbReference>
<evidence type="ECO:0000256" key="1">
    <source>
        <dbReference type="PROSITE-ProRule" id="PRU00339"/>
    </source>
</evidence>
<dbReference type="Gene3D" id="2.60.40.3140">
    <property type="match status" value="1"/>
</dbReference>
<dbReference type="InterPro" id="IPR024618">
    <property type="entry name" value="DUF3857"/>
</dbReference>
<dbReference type="SUPFAM" id="SSF54001">
    <property type="entry name" value="Cysteine proteinases"/>
    <property type="match status" value="1"/>
</dbReference>
<dbReference type="OrthoDB" id="103430at2"/>
<proteinExistence type="predicted"/>
<keyword evidence="4" id="KW-0131">Cell cycle</keyword>
<dbReference type="Gene3D" id="2.60.120.1130">
    <property type="match status" value="1"/>
</dbReference>
<feature type="repeat" description="TPR" evidence="1">
    <location>
        <begin position="580"/>
        <end position="613"/>
    </location>
</feature>
<dbReference type="SUPFAM" id="SSF48452">
    <property type="entry name" value="TPR-like"/>
    <property type="match status" value="1"/>
</dbReference>
<dbReference type="Pfam" id="PF01841">
    <property type="entry name" value="Transglut_core"/>
    <property type="match status" value="1"/>
</dbReference>
<keyword evidence="4" id="KW-0132">Cell division</keyword>
<dbReference type="InterPro" id="IPR011990">
    <property type="entry name" value="TPR-like_helical_dom_sf"/>
</dbReference>
<dbReference type="InterPro" id="IPR019734">
    <property type="entry name" value="TPR_rpt"/>
</dbReference>
<sequence>MPRPSPTRRLLAAPTLALLALLALIPEARAQELRLDAESGPEVVPDARRGDVTWQRMEELRRRIEGRLSEPGVAADLYELDALSSEAGSLERTADILYRVAGAGRVQPEVRALATRLLADVERSRGRLPRSEANLAAIGSISSVSLIGPFDDENKGGYDEAYGPELLLDLSRSHPGLRSEVSWRSLEGLGKDGTIALDQAVRPTREVLVYALTVLDVPAATTATLYLGTPGATKAWLNGRAIVADPAYHPARLDQRSVSIRLEKGKNPLLLKLAAGESGPFELELRVVGEGGRPIRGLKATAPTTGKWAKPEAIAAGRKIVGRRPIVDDLDRIARENPTPRALEDLARVLGARRPFDDGARLHEIAAARAALAAPDGVAAQLLAAKYQTDSNERRAFLEKAVAAERPGRSEAHSALASFWILQGDPHRALELIRPWLDQAPDDFRVGLVWVEALDRRGQQARAIAELDRLIERFPGEPLLLERRAIFHRLDGQMGDSNRLLRVVLAHRPASFAPAMALVSGLVERGAVDEADQLLASLSRFRPADLELLLRRADLLAANGRMDEARRLFGKAADLCPQEGSVFERLGRTELLAGRRPEAIAAFTRSLEAQPQNARLRELVESLRPGDARFAEPFLHDLRAAAREAEGLFPGEDAAKLVDLSAVRVLPSGQASRTVQNVVQVFTRRGVDRYRSFPIRYAPGREELKIERARILRPDGTIVDAHSENDRSINEPWSGLYYDARATIVGFPSLAPGDVVELVYRLDDVGRDNLLSDYFGDVDFLGDTVPTVSWEYVLEMPAGRTIYANQAPGAARTDEPRGDGTTLHRWVARDVPKLVPEPQMPGWAEVSPHLHVSTYRDWESVARFWWGLVKDQVEPTPEVEKAAREVVAGIPAGDVESRVRAIYDFVATRTRYVGLEFGIHSFKPYKVEQILRRGFGDCKDKASLTYALLKSVGIDSRLVLLRMRHLGAMGGEPASLAVFNHAILYVPSLDLFLDGTAEWSGSRELPESDRGAEVLVVNPGGKSAFRVTPEALAESSVTATSHRIALSSDGSASVTGSSTISGLSAPGIRQSYASPSGRVASFEQSLARSYPGVKVGRLDLSDPRKLEEDVRLAYDLAIPAFADVGTGAGERRLSFAPMKSAAVLVESFAPLSARRLDLVLRYPWTRTFRYEVALPSGYAVTSLPDAGRLASRFGSVRIDYANEGGQVVVEGTIEVSATRVGPDDYSEFRSFLSQADGLLGRKLVAEPGKS</sequence>
<gene>
    <name evidence="4" type="ORF">AKJ08_2658</name>
</gene>
<evidence type="ECO:0000313" key="5">
    <source>
        <dbReference type="Proteomes" id="UP000055590"/>
    </source>
</evidence>
<dbReference type="Gene3D" id="1.25.40.10">
    <property type="entry name" value="Tetratricopeptide repeat domain"/>
    <property type="match status" value="1"/>
</dbReference>
<dbReference type="RefSeq" id="WP_050726464.1">
    <property type="nucleotide sequence ID" value="NZ_CP012332.1"/>
</dbReference>
<dbReference type="PROSITE" id="PS50005">
    <property type="entry name" value="TPR"/>
    <property type="match status" value="1"/>
</dbReference>
<dbReference type="GO" id="GO:0051301">
    <property type="term" value="P:cell division"/>
    <property type="evidence" value="ECO:0007669"/>
    <property type="project" value="UniProtKB-KW"/>
</dbReference>
<organism evidence="4 5">
    <name type="scientific">Vulgatibacter incomptus</name>
    <dbReference type="NCBI Taxonomy" id="1391653"/>
    <lineage>
        <taxon>Bacteria</taxon>
        <taxon>Pseudomonadati</taxon>
        <taxon>Myxococcota</taxon>
        <taxon>Myxococcia</taxon>
        <taxon>Myxococcales</taxon>
        <taxon>Cystobacterineae</taxon>
        <taxon>Vulgatibacteraceae</taxon>
        <taxon>Vulgatibacter</taxon>
    </lineage>
</organism>
<evidence type="ECO:0000259" key="3">
    <source>
        <dbReference type="Pfam" id="PF12969"/>
    </source>
</evidence>
<keyword evidence="1" id="KW-0802">TPR repeat</keyword>
<evidence type="ECO:0000259" key="2">
    <source>
        <dbReference type="Pfam" id="PF01841"/>
    </source>
</evidence>